<gene>
    <name evidence="3" type="ORF">GCM10011322_47300</name>
</gene>
<reference evidence="3 4" key="1">
    <citation type="journal article" date="2014" name="Int. J. Syst. Evol. Microbiol.">
        <title>Complete genome sequence of Corynebacterium casei LMG S-19264T (=DSM 44701T), isolated from a smear-ripened cheese.</title>
        <authorList>
            <consortium name="US DOE Joint Genome Institute (JGI-PGF)"/>
            <person name="Walter F."/>
            <person name="Albersmeier A."/>
            <person name="Kalinowski J."/>
            <person name="Ruckert C."/>
        </authorList>
    </citation>
    <scope>NUCLEOTIDE SEQUENCE [LARGE SCALE GENOMIC DNA]</scope>
    <source>
        <strain evidence="3 4">CGMCC 1.9161</strain>
    </source>
</reference>
<accession>A0A917QKN7</accession>
<dbReference type="Proteomes" id="UP000600449">
    <property type="component" value="Unassembled WGS sequence"/>
</dbReference>
<dbReference type="EMBL" id="BMMF01000022">
    <property type="protein sequence ID" value="GGK55120.1"/>
    <property type="molecule type" value="Genomic_DNA"/>
</dbReference>
<sequence>MAGAEAFARAVDGNTRLVTVSAVQSATGYRADFGALREIADRSDALLFGDASRIGGALPIDVTSARIDAMVALRHELLTVTRGFGYAVSTEELRAPPSVTSSCTTCWDTAHVAAQEAAAPTLGRATRTASASS</sequence>
<dbReference type="Pfam" id="PF00266">
    <property type="entry name" value="Aminotran_5"/>
    <property type="match status" value="1"/>
</dbReference>
<proteinExistence type="predicted"/>
<feature type="domain" description="Aminotransferase class V" evidence="2">
    <location>
        <begin position="6"/>
        <end position="78"/>
    </location>
</feature>
<dbReference type="InterPro" id="IPR015421">
    <property type="entry name" value="PyrdxlP-dep_Trfase_major"/>
</dbReference>
<protein>
    <recommendedName>
        <fullName evidence="2">Aminotransferase class V domain-containing protein</fullName>
    </recommendedName>
</protein>
<evidence type="ECO:0000313" key="4">
    <source>
        <dbReference type="Proteomes" id="UP000600449"/>
    </source>
</evidence>
<dbReference type="AlphaFoldDB" id="A0A917QKN7"/>
<comment type="caution">
    <text evidence="3">The sequence shown here is derived from an EMBL/GenBank/DDBJ whole genome shotgun (WGS) entry which is preliminary data.</text>
</comment>
<dbReference type="RefSeq" id="WP_188915760.1">
    <property type="nucleotide sequence ID" value="NZ_BMMF01000022.1"/>
</dbReference>
<dbReference type="SUPFAM" id="SSF53383">
    <property type="entry name" value="PLP-dependent transferases"/>
    <property type="match status" value="1"/>
</dbReference>
<dbReference type="InterPro" id="IPR015424">
    <property type="entry name" value="PyrdxlP-dep_Trfase"/>
</dbReference>
<dbReference type="Gene3D" id="3.40.640.10">
    <property type="entry name" value="Type I PLP-dependent aspartate aminotransferase-like (Major domain)"/>
    <property type="match status" value="1"/>
</dbReference>
<organism evidence="3 4">
    <name type="scientific">Salinarimonas ramus</name>
    <dbReference type="NCBI Taxonomy" id="690164"/>
    <lineage>
        <taxon>Bacteria</taxon>
        <taxon>Pseudomonadati</taxon>
        <taxon>Pseudomonadota</taxon>
        <taxon>Alphaproteobacteria</taxon>
        <taxon>Hyphomicrobiales</taxon>
        <taxon>Salinarimonadaceae</taxon>
        <taxon>Salinarimonas</taxon>
    </lineage>
</organism>
<dbReference type="InterPro" id="IPR000192">
    <property type="entry name" value="Aminotrans_V_dom"/>
</dbReference>
<evidence type="ECO:0000259" key="2">
    <source>
        <dbReference type="Pfam" id="PF00266"/>
    </source>
</evidence>
<name>A0A917QKN7_9HYPH</name>
<evidence type="ECO:0000313" key="3">
    <source>
        <dbReference type="EMBL" id="GGK55120.1"/>
    </source>
</evidence>
<evidence type="ECO:0000256" key="1">
    <source>
        <dbReference type="ARBA" id="ARBA00022898"/>
    </source>
</evidence>
<keyword evidence="1" id="KW-0663">Pyridoxal phosphate</keyword>
<keyword evidence="4" id="KW-1185">Reference proteome</keyword>